<feature type="compositionally biased region" description="Polar residues" evidence="1">
    <location>
        <begin position="115"/>
        <end position="125"/>
    </location>
</feature>
<organism evidence="4 5">
    <name type="scientific">Arctia plantaginis</name>
    <name type="common">Wood tiger moth</name>
    <name type="synonym">Phalaena plantaginis</name>
    <dbReference type="NCBI Taxonomy" id="874455"/>
    <lineage>
        <taxon>Eukaryota</taxon>
        <taxon>Metazoa</taxon>
        <taxon>Ecdysozoa</taxon>
        <taxon>Arthropoda</taxon>
        <taxon>Hexapoda</taxon>
        <taxon>Insecta</taxon>
        <taxon>Pterygota</taxon>
        <taxon>Neoptera</taxon>
        <taxon>Endopterygota</taxon>
        <taxon>Lepidoptera</taxon>
        <taxon>Glossata</taxon>
        <taxon>Ditrysia</taxon>
        <taxon>Noctuoidea</taxon>
        <taxon>Erebidae</taxon>
        <taxon>Arctiinae</taxon>
        <taxon>Arctia</taxon>
    </lineage>
</organism>
<dbReference type="InterPro" id="IPR039353">
    <property type="entry name" value="TF_Adf1"/>
</dbReference>
<keyword evidence="5" id="KW-1185">Reference proteome</keyword>
<dbReference type="Pfam" id="PF10545">
    <property type="entry name" value="MADF_DNA_bdg"/>
    <property type="match status" value="1"/>
</dbReference>
<name>A0A8S1BLN3_ARCPL</name>
<evidence type="ECO:0000259" key="3">
    <source>
        <dbReference type="PROSITE" id="PS51029"/>
    </source>
</evidence>
<gene>
    <name evidence="4" type="ORF">APLA_LOCUS17093</name>
</gene>
<dbReference type="SMART" id="SM00595">
    <property type="entry name" value="MADF"/>
    <property type="match status" value="1"/>
</dbReference>
<feature type="domain" description="MADF" evidence="3">
    <location>
        <begin position="5"/>
        <end position="94"/>
    </location>
</feature>
<reference evidence="4 5" key="1">
    <citation type="submission" date="2020-04" db="EMBL/GenBank/DDBJ databases">
        <authorList>
            <person name="Wallbank WR R."/>
            <person name="Pardo Diaz C."/>
            <person name="Kozak K."/>
            <person name="Martin S."/>
            <person name="Jiggins C."/>
            <person name="Moest M."/>
            <person name="Warren A I."/>
            <person name="Byers J.R.P. K."/>
            <person name="Montejo-Kovacevich G."/>
            <person name="Yen C E."/>
        </authorList>
    </citation>
    <scope>NUCLEOTIDE SEQUENCE [LARGE SCALE GENOMIC DNA]</scope>
</reference>
<comment type="caution">
    <text evidence="4">The sequence shown here is derived from an EMBL/GenBank/DDBJ whole genome shotgun (WGS) entry which is preliminary data.</text>
</comment>
<dbReference type="OrthoDB" id="8062432at2759"/>
<feature type="domain" description="Myb-like" evidence="2">
    <location>
        <begin position="1"/>
        <end position="56"/>
    </location>
</feature>
<sequence length="294" mass="33382">MNEELLISLVQKYRELYDLGDPRYHDEQRRMNIWQEIAQILNETPANCKERWKRIRDNYRRAKKLRLTKSSQAATNIKPIRFEKELSFLSPFICNDTQQNLTNLPSLSDDEQVLSPRSATDSQAMSPLSSNSSSVMSPPPISRSQVSETDSSRITKKKKTDRISQSPPPTQTLFQSYLEKKYQSLNQGHDTMVDFFTNLGKTVTTFPKDVQIRVKGAVFKIVNDAEADLFCRQVDTNNISHASRESQNMQTINQQPVAAVILSQNNQFSSIQPLRTSGQASFQASPTTASMLAI</sequence>
<dbReference type="PROSITE" id="PS51029">
    <property type="entry name" value="MADF"/>
    <property type="match status" value="1"/>
</dbReference>
<dbReference type="EMBL" id="CADEBC010000618">
    <property type="protein sequence ID" value="CAB3259478.1"/>
    <property type="molecule type" value="Genomic_DNA"/>
</dbReference>
<evidence type="ECO:0000259" key="2">
    <source>
        <dbReference type="PROSITE" id="PS50090"/>
    </source>
</evidence>
<evidence type="ECO:0008006" key="6">
    <source>
        <dbReference type="Google" id="ProtNLM"/>
    </source>
</evidence>
<evidence type="ECO:0000256" key="1">
    <source>
        <dbReference type="SAM" id="MobiDB-lite"/>
    </source>
</evidence>
<feature type="region of interest" description="Disordered" evidence="1">
    <location>
        <begin position="103"/>
        <end position="171"/>
    </location>
</feature>
<dbReference type="PANTHER" id="PTHR12243:SF67">
    <property type="entry name" value="COREPRESSOR OF PANGOLIN, ISOFORM A-RELATED"/>
    <property type="match status" value="1"/>
</dbReference>
<accession>A0A8S1BLN3</accession>
<dbReference type="GO" id="GO:0005634">
    <property type="term" value="C:nucleus"/>
    <property type="evidence" value="ECO:0007669"/>
    <property type="project" value="TreeGrafter"/>
</dbReference>
<dbReference type="PANTHER" id="PTHR12243">
    <property type="entry name" value="MADF DOMAIN TRANSCRIPTION FACTOR"/>
    <property type="match status" value="1"/>
</dbReference>
<evidence type="ECO:0000313" key="5">
    <source>
        <dbReference type="Proteomes" id="UP000494106"/>
    </source>
</evidence>
<dbReference type="AlphaFoldDB" id="A0A8S1BLN3"/>
<dbReference type="GO" id="GO:0006357">
    <property type="term" value="P:regulation of transcription by RNA polymerase II"/>
    <property type="evidence" value="ECO:0007669"/>
    <property type="project" value="TreeGrafter"/>
</dbReference>
<protein>
    <recommendedName>
        <fullName evidence="6">Transcription factor Adf-1</fullName>
    </recommendedName>
</protein>
<evidence type="ECO:0000313" key="4">
    <source>
        <dbReference type="EMBL" id="CAB3259478.1"/>
    </source>
</evidence>
<dbReference type="PROSITE" id="PS50090">
    <property type="entry name" value="MYB_LIKE"/>
    <property type="match status" value="1"/>
</dbReference>
<feature type="compositionally biased region" description="Low complexity" evidence="1">
    <location>
        <begin position="126"/>
        <end position="136"/>
    </location>
</feature>
<dbReference type="InterPro" id="IPR001005">
    <property type="entry name" value="SANT/Myb"/>
</dbReference>
<proteinExistence type="predicted"/>
<dbReference type="Proteomes" id="UP000494106">
    <property type="component" value="Unassembled WGS sequence"/>
</dbReference>
<dbReference type="InterPro" id="IPR006578">
    <property type="entry name" value="MADF-dom"/>
</dbReference>
<dbReference type="GO" id="GO:0005667">
    <property type="term" value="C:transcription regulator complex"/>
    <property type="evidence" value="ECO:0007669"/>
    <property type="project" value="TreeGrafter"/>
</dbReference>